<feature type="non-terminal residue" evidence="1">
    <location>
        <position position="1"/>
    </location>
</feature>
<dbReference type="EMBL" id="LAZR01062693">
    <property type="protein sequence ID" value="KKK60991.1"/>
    <property type="molecule type" value="Genomic_DNA"/>
</dbReference>
<dbReference type="AlphaFoldDB" id="A0A0F8ZM22"/>
<organism evidence="1">
    <name type="scientific">marine sediment metagenome</name>
    <dbReference type="NCBI Taxonomy" id="412755"/>
    <lineage>
        <taxon>unclassified sequences</taxon>
        <taxon>metagenomes</taxon>
        <taxon>ecological metagenomes</taxon>
    </lineage>
</organism>
<proteinExistence type="predicted"/>
<accession>A0A0F8ZM22</accession>
<comment type="caution">
    <text evidence="1">The sequence shown here is derived from an EMBL/GenBank/DDBJ whole genome shotgun (WGS) entry which is preliminary data.</text>
</comment>
<name>A0A0F8ZM22_9ZZZZ</name>
<reference evidence="1" key="1">
    <citation type="journal article" date="2015" name="Nature">
        <title>Complex archaea that bridge the gap between prokaryotes and eukaryotes.</title>
        <authorList>
            <person name="Spang A."/>
            <person name="Saw J.H."/>
            <person name="Jorgensen S.L."/>
            <person name="Zaremba-Niedzwiedzka K."/>
            <person name="Martijn J."/>
            <person name="Lind A.E."/>
            <person name="van Eijk R."/>
            <person name="Schleper C."/>
            <person name="Guy L."/>
            <person name="Ettema T.J."/>
        </authorList>
    </citation>
    <scope>NUCLEOTIDE SEQUENCE</scope>
</reference>
<protein>
    <submittedName>
        <fullName evidence="1">Uncharacterized protein</fullName>
    </submittedName>
</protein>
<sequence length="97" mass="10978">EGTQGDIAELLSFNKHSRRQIGIAQKNADKITNAVMMLPAMNKLVREMYEVLKENDYCRAVKTVMRLGQPEEVPFDNCKRCSGCMARRLVERMEGGG</sequence>
<evidence type="ECO:0000313" key="1">
    <source>
        <dbReference type="EMBL" id="KKK60991.1"/>
    </source>
</evidence>
<gene>
    <name evidence="1" type="ORF">LCGC14_3018810</name>
</gene>